<dbReference type="AlphaFoldDB" id="A0AAE0Z298"/>
<protein>
    <submittedName>
        <fullName evidence="2">Uncharacterized protein</fullName>
    </submittedName>
</protein>
<gene>
    <name evidence="2" type="ORF">RRG08_022841</name>
</gene>
<name>A0AAE0Z298_9GAST</name>
<comment type="caution">
    <text evidence="2">The sequence shown here is derived from an EMBL/GenBank/DDBJ whole genome shotgun (WGS) entry which is preliminary data.</text>
</comment>
<accession>A0AAE0Z298</accession>
<reference evidence="2" key="1">
    <citation type="journal article" date="2023" name="G3 (Bethesda)">
        <title>A reference genome for the long-term kleptoplast-retaining sea slug Elysia crispata morphotype clarki.</title>
        <authorList>
            <person name="Eastman K.E."/>
            <person name="Pendleton A.L."/>
            <person name="Shaikh M.A."/>
            <person name="Suttiyut T."/>
            <person name="Ogas R."/>
            <person name="Tomko P."/>
            <person name="Gavelis G."/>
            <person name="Widhalm J.R."/>
            <person name="Wisecaver J.H."/>
        </authorList>
    </citation>
    <scope>NUCLEOTIDE SEQUENCE</scope>
    <source>
        <strain evidence="2">ECLA1</strain>
    </source>
</reference>
<evidence type="ECO:0000256" key="1">
    <source>
        <dbReference type="SAM" id="MobiDB-lite"/>
    </source>
</evidence>
<dbReference type="Proteomes" id="UP001283361">
    <property type="component" value="Unassembled WGS sequence"/>
</dbReference>
<organism evidence="2 3">
    <name type="scientific">Elysia crispata</name>
    <name type="common">lettuce slug</name>
    <dbReference type="NCBI Taxonomy" id="231223"/>
    <lineage>
        <taxon>Eukaryota</taxon>
        <taxon>Metazoa</taxon>
        <taxon>Spiralia</taxon>
        <taxon>Lophotrochozoa</taxon>
        <taxon>Mollusca</taxon>
        <taxon>Gastropoda</taxon>
        <taxon>Heterobranchia</taxon>
        <taxon>Euthyneura</taxon>
        <taxon>Panpulmonata</taxon>
        <taxon>Sacoglossa</taxon>
        <taxon>Placobranchoidea</taxon>
        <taxon>Plakobranchidae</taxon>
        <taxon>Elysia</taxon>
    </lineage>
</organism>
<evidence type="ECO:0000313" key="3">
    <source>
        <dbReference type="Proteomes" id="UP001283361"/>
    </source>
</evidence>
<sequence length="92" mass="10342">MNGGGGRRLVGPANHEPISALPRSPPVANRLLPKESINVLNGLKDFLPERLSWFNKSVKIKIKRRDQRKLGRIGLILRVVHCQSTSDYIYAL</sequence>
<evidence type="ECO:0000313" key="2">
    <source>
        <dbReference type="EMBL" id="KAK3760557.1"/>
    </source>
</evidence>
<dbReference type="EMBL" id="JAWDGP010004972">
    <property type="protein sequence ID" value="KAK3760557.1"/>
    <property type="molecule type" value="Genomic_DNA"/>
</dbReference>
<keyword evidence="3" id="KW-1185">Reference proteome</keyword>
<feature type="region of interest" description="Disordered" evidence="1">
    <location>
        <begin position="1"/>
        <end position="25"/>
    </location>
</feature>
<proteinExistence type="predicted"/>